<keyword evidence="2" id="KW-0223">Dioxygenase</keyword>
<feature type="domain" description="VOC" evidence="1">
    <location>
        <begin position="2"/>
        <end position="117"/>
    </location>
</feature>
<dbReference type="InterPro" id="IPR037523">
    <property type="entry name" value="VOC_core"/>
</dbReference>
<dbReference type="OrthoDB" id="2703022at2"/>
<accession>A0A562TF59</accession>
<dbReference type="AlphaFoldDB" id="A0A562TF59"/>
<dbReference type="GO" id="GO:0051213">
    <property type="term" value="F:dioxygenase activity"/>
    <property type="evidence" value="ECO:0007669"/>
    <property type="project" value="UniProtKB-KW"/>
</dbReference>
<keyword evidence="2" id="KW-0560">Oxidoreductase</keyword>
<dbReference type="InterPro" id="IPR029068">
    <property type="entry name" value="Glyas_Bleomycin-R_OHBP_Dase"/>
</dbReference>
<evidence type="ECO:0000313" key="3">
    <source>
        <dbReference type="Proteomes" id="UP000316778"/>
    </source>
</evidence>
<sequence length="224" mass="25315">MRIKKVQLLCNNAGAQKAFYTQQLGLPLTEIHEKAFTVQAGQTLLEFIQTGELKDTPYHLAFNITPTLLPAVVPFLEAQSVSLILKDGQPVVDFPNWNAQSVYFYDAEQNILEFIARYNLAVPTDANTFSARHVLNVSEVGVPVEDTGAFISTMQSYTHAPVWKDYGEQFKAVGDEEGLLIVVTEGRHWFPTEHPNSFLPLGLDIQQEGRPFQYNSNRYTFRFV</sequence>
<dbReference type="RefSeq" id="WP_145710874.1">
    <property type="nucleotide sequence ID" value="NZ_BAAAFY010000001.1"/>
</dbReference>
<protein>
    <submittedName>
        <fullName evidence="2">Catechol-2,3-dioxygenase</fullName>
    </submittedName>
</protein>
<dbReference type="SUPFAM" id="SSF54593">
    <property type="entry name" value="Glyoxalase/Bleomycin resistance protein/Dihydroxybiphenyl dioxygenase"/>
    <property type="match status" value="1"/>
</dbReference>
<dbReference type="Proteomes" id="UP000316778">
    <property type="component" value="Unassembled WGS sequence"/>
</dbReference>
<organism evidence="2 3">
    <name type="scientific">Chitinophaga japonensis</name>
    <name type="common">Flexibacter japonensis</name>
    <dbReference type="NCBI Taxonomy" id="104662"/>
    <lineage>
        <taxon>Bacteria</taxon>
        <taxon>Pseudomonadati</taxon>
        <taxon>Bacteroidota</taxon>
        <taxon>Chitinophagia</taxon>
        <taxon>Chitinophagales</taxon>
        <taxon>Chitinophagaceae</taxon>
        <taxon>Chitinophaga</taxon>
    </lineage>
</organism>
<dbReference type="PROSITE" id="PS51819">
    <property type="entry name" value="VOC"/>
    <property type="match status" value="1"/>
</dbReference>
<gene>
    <name evidence="2" type="ORF">LX66_1112</name>
</gene>
<comment type="caution">
    <text evidence="2">The sequence shown here is derived from an EMBL/GenBank/DDBJ whole genome shotgun (WGS) entry which is preliminary data.</text>
</comment>
<proteinExistence type="predicted"/>
<keyword evidence="3" id="KW-1185">Reference proteome</keyword>
<evidence type="ECO:0000259" key="1">
    <source>
        <dbReference type="PROSITE" id="PS51819"/>
    </source>
</evidence>
<dbReference type="EMBL" id="VLLG01000002">
    <property type="protein sequence ID" value="TWI91736.1"/>
    <property type="molecule type" value="Genomic_DNA"/>
</dbReference>
<name>A0A562TF59_CHIJA</name>
<reference evidence="2 3" key="1">
    <citation type="journal article" date="2013" name="Stand. Genomic Sci.">
        <title>Genomic Encyclopedia of Type Strains, Phase I: The one thousand microbial genomes (KMG-I) project.</title>
        <authorList>
            <person name="Kyrpides N.C."/>
            <person name="Woyke T."/>
            <person name="Eisen J.A."/>
            <person name="Garrity G."/>
            <person name="Lilburn T.G."/>
            <person name="Beck B.J."/>
            <person name="Whitman W.B."/>
            <person name="Hugenholtz P."/>
            <person name="Klenk H.P."/>
        </authorList>
    </citation>
    <scope>NUCLEOTIDE SEQUENCE [LARGE SCALE GENOMIC DNA]</scope>
    <source>
        <strain evidence="2 3">DSM 13484</strain>
    </source>
</reference>
<evidence type="ECO:0000313" key="2">
    <source>
        <dbReference type="EMBL" id="TWI91736.1"/>
    </source>
</evidence>
<dbReference type="Gene3D" id="3.10.180.10">
    <property type="entry name" value="2,3-Dihydroxybiphenyl 1,2-Dioxygenase, domain 1"/>
    <property type="match status" value="1"/>
</dbReference>